<dbReference type="Gene3D" id="1.50.10.20">
    <property type="match status" value="2"/>
</dbReference>
<evidence type="ECO:0000313" key="4">
    <source>
        <dbReference type="Proteomes" id="UP000322214"/>
    </source>
</evidence>
<gene>
    <name evidence="3" type="ORF">MFFC18_46730</name>
</gene>
<feature type="domain" description="Stress-response A/B barrel" evidence="2">
    <location>
        <begin position="435"/>
        <end position="529"/>
    </location>
</feature>
<protein>
    <submittedName>
        <fullName evidence="3">Stress responsive A/B Barrel Domain protein</fullName>
    </submittedName>
</protein>
<dbReference type="Gene3D" id="3.30.70.100">
    <property type="match status" value="1"/>
</dbReference>
<dbReference type="SMART" id="SM00886">
    <property type="entry name" value="Dabb"/>
    <property type="match status" value="1"/>
</dbReference>
<dbReference type="Proteomes" id="UP000322214">
    <property type="component" value="Chromosome"/>
</dbReference>
<name>A0A5B9PQJ4_9BACT</name>
<sequence>MKPDIGPRHTPDFVRNLALKMQLEDSNTADKNPELSMYKSIVCCVLLLVALGTSSLRAQTQPDSRGAKFQQQLRQTADKGVAYLLEKGRDETDGSFSKQLSPAVTGLCISALVRNGVPVGNKKVQQSLAFLETMVQPDGGIYGKGSHLRNYETSVSVIAFHQCNVDGKYDEILDRASKFLKGIQWDDGEGHGIESNHHGGQGYGSHERPDLSNTSFFLDALKELEDDDMQNSDAVRKALIFTSRCQNLASPYNSAEFTEHIPEGDEGSFIYSAVGKGETKVEPNSTTPAGGLRGYASMTYAGLKTFLYAGVDKDDFRVKAAMDWISRHYDLDSNPGMGKQGLFYYYHVFAKTMNAIGDPKLKDHEGVEHDWRSDLVSKLASMQKSDGSWTNEHDRWYEGDPNLVTAYSLLAISYCQDSPNQKQDAVSETESEKSLRHVVMFAFNDDASKEQIAEVESAFAALPEKIDTITGFEWGTNNSPEGLNDGLTHCFLVTFDSEAGRAEYLPHPAHKAFVDILKPILKKAVVIDYWTKD</sequence>
<dbReference type="CDD" id="cd00688">
    <property type="entry name" value="ISOPREN_C2_like"/>
    <property type="match status" value="1"/>
</dbReference>
<dbReference type="SUPFAM" id="SSF54909">
    <property type="entry name" value="Dimeric alpha+beta barrel"/>
    <property type="match status" value="1"/>
</dbReference>
<organism evidence="3 4">
    <name type="scientific">Mariniblastus fucicola</name>
    <dbReference type="NCBI Taxonomy" id="980251"/>
    <lineage>
        <taxon>Bacteria</taxon>
        <taxon>Pseudomonadati</taxon>
        <taxon>Planctomycetota</taxon>
        <taxon>Planctomycetia</taxon>
        <taxon>Pirellulales</taxon>
        <taxon>Pirellulaceae</taxon>
        <taxon>Mariniblastus</taxon>
    </lineage>
</organism>
<dbReference type="OrthoDB" id="179940at2"/>
<dbReference type="Pfam" id="PF07876">
    <property type="entry name" value="Dabb"/>
    <property type="match status" value="1"/>
</dbReference>
<dbReference type="InterPro" id="IPR032696">
    <property type="entry name" value="SQ_cyclase_C"/>
</dbReference>
<dbReference type="SUPFAM" id="SSF48239">
    <property type="entry name" value="Terpenoid cyclases/Protein prenyltransferases"/>
    <property type="match status" value="1"/>
</dbReference>
<reference evidence="3 4" key="1">
    <citation type="submission" date="2019-08" db="EMBL/GenBank/DDBJ databases">
        <title>Deep-cultivation of Planctomycetes and their phenomic and genomic characterization uncovers novel biology.</title>
        <authorList>
            <person name="Wiegand S."/>
            <person name="Jogler M."/>
            <person name="Boedeker C."/>
            <person name="Pinto D."/>
            <person name="Vollmers J."/>
            <person name="Rivas-Marin E."/>
            <person name="Kohn T."/>
            <person name="Peeters S.H."/>
            <person name="Heuer A."/>
            <person name="Rast P."/>
            <person name="Oberbeckmann S."/>
            <person name="Bunk B."/>
            <person name="Jeske O."/>
            <person name="Meyerdierks A."/>
            <person name="Storesund J.E."/>
            <person name="Kallscheuer N."/>
            <person name="Luecker S."/>
            <person name="Lage O.M."/>
            <person name="Pohl T."/>
            <person name="Merkel B.J."/>
            <person name="Hornburger P."/>
            <person name="Mueller R.-W."/>
            <person name="Bruemmer F."/>
            <person name="Labrenz M."/>
            <person name="Spormann A.M."/>
            <person name="Op den Camp H."/>
            <person name="Overmann J."/>
            <person name="Amann R."/>
            <person name="Jetten M.S.M."/>
            <person name="Mascher T."/>
            <person name="Medema M.H."/>
            <person name="Devos D.P."/>
            <person name="Kaster A.-K."/>
            <person name="Ovreas L."/>
            <person name="Rohde M."/>
            <person name="Galperin M.Y."/>
            <person name="Jogler C."/>
        </authorList>
    </citation>
    <scope>NUCLEOTIDE SEQUENCE [LARGE SCALE GENOMIC DNA]</scope>
    <source>
        <strain evidence="3 4">FC18</strain>
    </source>
</reference>
<dbReference type="KEGG" id="mff:MFFC18_46730"/>
<accession>A0A5B9PQJ4</accession>
<dbReference type="PANTHER" id="PTHR33178">
    <property type="match status" value="1"/>
</dbReference>
<dbReference type="InterPro" id="IPR044662">
    <property type="entry name" value="HS1/DABB1-like"/>
</dbReference>
<evidence type="ECO:0000256" key="1">
    <source>
        <dbReference type="ARBA" id="ARBA00011738"/>
    </source>
</evidence>
<dbReference type="InterPro" id="IPR008930">
    <property type="entry name" value="Terpenoid_cyclase/PrenylTrfase"/>
</dbReference>
<dbReference type="PANTHER" id="PTHR33178:SF10">
    <property type="entry name" value="STRESS-RESPONSE A_B BARREL DOMAIN-CONTAINING PROTEIN"/>
    <property type="match status" value="1"/>
</dbReference>
<dbReference type="AlphaFoldDB" id="A0A5B9PQJ4"/>
<proteinExistence type="predicted"/>
<dbReference type="STRING" id="980251.GCA_001642875_00896"/>
<dbReference type="EMBL" id="CP042912">
    <property type="protein sequence ID" value="QEG24751.1"/>
    <property type="molecule type" value="Genomic_DNA"/>
</dbReference>
<keyword evidence="4" id="KW-1185">Reference proteome</keyword>
<evidence type="ECO:0000259" key="2">
    <source>
        <dbReference type="PROSITE" id="PS51502"/>
    </source>
</evidence>
<comment type="subunit">
    <text evidence="1">Homodimer.</text>
</comment>
<dbReference type="PROSITE" id="PS51502">
    <property type="entry name" value="S_R_A_B_BARREL"/>
    <property type="match status" value="1"/>
</dbReference>
<dbReference type="InterPro" id="IPR011008">
    <property type="entry name" value="Dimeric_a/b-barrel"/>
</dbReference>
<dbReference type="Pfam" id="PF13243">
    <property type="entry name" value="SQHop_cyclase_C"/>
    <property type="match status" value="1"/>
</dbReference>
<dbReference type="InterPro" id="IPR013097">
    <property type="entry name" value="Dabb"/>
</dbReference>
<evidence type="ECO:0000313" key="3">
    <source>
        <dbReference type="EMBL" id="QEG24751.1"/>
    </source>
</evidence>